<keyword evidence="1" id="KW-0472">Membrane</keyword>
<gene>
    <name evidence="2" type="ORF">A2654_03015</name>
</gene>
<evidence type="ECO:0000256" key="1">
    <source>
        <dbReference type="SAM" id="Phobius"/>
    </source>
</evidence>
<dbReference type="EMBL" id="MHMA01000042">
    <property type="protein sequence ID" value="OGZ19531.1"/>
    <property type="molecule type" value="Genomic_DNA"/>
</dbReference>
<proteinExistence type="predicted"/>
<evidence type="ECO:0000313" key="3">
    <source>
        <dbReference type="Proteomes" id="UP000178721"/>
    </source>
</evidence>
<sequence>MLSNRWVRIGLWALGVVIVSVLFFWGLAQSYDNGYGNGYAHGIKVQPSPAPAPAPAPVPQPTPVTVIVNPPAVNVSVNQTVDGTKSANSQPPQQVLFRTAYINGSGGFNIGQSGDYKIILNPPMPGTSISIDGRAVYNYQIFYLYQGWHTVYSNSPVQISWQLNY</sequence>
<keyword evidence="1" id="KW-1133">Transmembrane helix</keyword>
<reference evidence="2 3" key="1">
    <citation type="journal article" date="2016" name="Nat. Commun.">
        <title>Thousands of microbial genomes shed light on interconnected biogeochemical processes in an aquifer system.</title>
        <authorList>
            <person name="Anantharaman K."/>
            <person name="Brown C.T."/>
            <person name="Hug L.A."/>
            <person name="Sharon I."/>
            <person name="Castelle C.J."/>
            <person name="Probst A.J."/>
            <person name="Thomas B.C."/>
            <person name="Singh A."/>
            <person name="Wilkins M.J."/>
            <person name="Karaoz U."/>
            <person name="Brodie E.L."/>
            <person name="Williams K.H."/>
            <person name="Hubbard S.S."/>
            <person name="Banfield J.F."/>
        </authorList>
    </citation>
    <scope>NUCLEOTIDE SEQUENCE [LARGE SCALE GENOMIC DNA]</scope>
</reference>
<feature type="transmembrane region" description="Helical" evidence="1">
    <location>
        <begin position="6"/>
        <end position="28"/>
    </location>
</feature>
<comment type="caution">
    <text evidence="2">The sequence shown here is derived from an EMBL/GenBank/DDBJ whole genome shotgun (WGS) entry which is preliminary data.</text>
</comment>
<keyword evidence="1" id="KW-0812">Transmembrane</keyword>
<protein>
    <submittedName>
        <fullName evidence="2">Uncharacterized protein</fullName>
    </submittedName>
</protein>
<dbReference type="Proteomes" id="UP000178721">
    <property type="component" value="Unassembled WGS sequence"/>
</dbReference>
<dbReference type="AlphaFoldDB" id="A0A1G2E2Q4"/>
<evidence type="ECO:0000313" key="2">
    <source>
        <dbReference type="EMBL" id="OGZ19531.1"/>
    </source>
</evidence>
<accession>A0A1G2E2Q4</accession>
<name>A0A1G2E2Q4_9BACT</name>
<organism evidence="2 3">
    <name type="scientific">Candidatus Nealsonbacteria bacterium RIFCSPHIGHO2_01_FULL_43_31</name>
    <dbReference type="NCBI Taxonomy" id="1801665"/>
    <lineage>
        <taxon>Bacteria</taxon>
        <taxon>Candidatus Nealsoniibacteriota</taxon>
    </lineage>
</organism>